<reference evidence="5" key="1">
    <citation type="submission" date="2015-12" db="EMBL/GenBank/DDBJ databases">
        <title>De novo transcriptome assembly of four potential Pierce s Disease insect vectors from Arizona vineyards.</title>
        <authorList>
            <person name="Tassone E.E."/>
        </authorList>
    </citation>
    <scope>NUCLEOTIDE SEQUENCE</scope>
</reference>
<gene>
    <name evidence="5" type="ORF">g.34401</name>
</gene>
<dbReference type="AlphaFoldDB" id="A0A1B6C1W8"/>
<keyword evidence="4" id="KW-0677">Repeat</keyword>
<dbReference type="Pfam" id="PF01239">
    <property type="entry name" value="PPTA"/>
    <property type="match status" value="4"/>
</dbReference>
<dbReference type="SUPFAM" id="SSF48439">
    <property type="entry name" value="Protein prenylyltransferase"/>
    <property type="match status" value="1"/>
</dbReference>
<dbReference type="InterPro" id="IPR002088">
    <property type="entry name" value="Prenyl_trans_a"/>
</dbReference>
<dbReference type="EMBL" id="GEDC01029800">
    <property type="protein sequence ID" value="JAS07498.1"/>
    <property type="molecule type" value="Transcribed_RNA"/>
</dbReference>
<evidence type="ECO:0000313" key="5">
    <source>
        <dbReference type="EMBL" id="JAS07498.1"/>
    </source>
</evidence>
<dbReference type="GO" id="GO:0005737">
    <property type="term" value="C:cytoplasm"/>
    <property type="evidence" value="ECO:0007669"/>
    <property type="project" value="TreeGrafter"/>
</dbReference>
<evidence type="ECO:0000256" key="1">
    <source>
        <dbReference type="ARBA" id="ARBA00006734"/>
    </source>
</evidence>
<dbReference type="PANTHER" id="PTHR11129">
    <property type="entry name" value="PROTEIN FARNESYLTRANSFERASE ALPHA SUBUNIT/RAB GERANYLGERANYL TRANSFERASE ALPHA SUBUNIT"/>
    <property type="match status" value="1"/>
</dbReference>
<dbReference type="PANTHER" id="PTHR11129:SF3">
    <property type="entry name" value="PROTEIN PRENYLTRANSFERASE ALPHA SUBUNIT REPEAT-CONTAINING PROTEIN 1"/>
    <property type="match status" value="1"/>
</dbReference>
<proteinExistence type="inferred from homology"/>
<comment type="similarity">
    <text evidence="1">Belongs to the protein prenyltransferase subunit alpha family.</text>
</comment>
<evidence type="ECO:0008006" key="6">
    <source>
        <dbReference type="Google" id="ProtNLM"/>
    </source>
</evidence>
<evidence type="ECO:0000256" key="3">
    <source>
        <dbReference type="ARBA" id="ARBA00022679"/>
    </source>
</evidence>
<evidence type="ECO:0000256" key="2">
    <source>
        <dbReference type="ARBA" id="ARBA00022602"/>
    </source>
</evidence>
<keyword evidence="2" id="KW-0637">Prenyltransferase</keyword>
<dbReference type="Gene3D" id="1.25.40.120">
    <property type="entry name" value="Protein prenylyltransferase"/>
    <property type="match status" value="1"/>
</dbReference>
<accession>A0A1B6C1W8</accession>
<keyword evidence="3" id="KW-0808">Transferase</keyword>
<protein>
    <recommendedName>
        <fullName evidence="6">Protein prenyltransferase alpha subunit repeat-containing protein 1</fullName>
    </recommendedName>
</protein>
<dbReference type="PROSITE" id="PS51147">
    <property type="entry name" value="PFTA"/>
    <property type="match status" value="1"/>
</dbReference>
<evidence type="ECO:0000256" key="4">
    <source>
        <dbReference type="ARBA" id="ARBA00022737"/>
    </source>
</evidence>
<sequence length="399" mass="46779">MDCNLFPAGERILADIESIFKKDLKLNEFVITLVEMNENKSPVNHMDHCLCLESWCVPYLYNYTHIRLKELRKQKKRDLSGHNKLLIGALLLNPDVTLFWNMRRELVTNLRIDPQFELQFTSVILSRKPKSPEVFSYRKWVLTVSNSVPLDPVLLANELQICELAANRYHSNYSAWNHRIWCLESVSDPSIYIEEWEKSRHWVSSHVSDYSGFHYRQKVLQYLVKVSTSDVKILKKCDSSLIKVAINSLQQFLHPTDDGFVGNDYKLTTVTKKILKDSKSCQLSFESIELGLIASELLFNTDLLVTFPGHEAIWCHRRFIIYVYKKFINKLKMQIEKEANIHKDSNGVPVEKDPKFECISESLLQRLIQFEEMICIQFKTDFDSVYSDRHSFRLNNLTR</sequence>
<organism evidence="5">
    <name type="scientific">Clastoptera arizonana</name>
    <name type="common">Arizona spittle bug</name>
    <dbReference type="NCBI Taxonomy" id="38151"/>
    <lineage>
        <taxon>Eukaryota</taxon>
        <taxon>Metazoa</taxon>
        <taxon>Ecdysozoa</taxon>
        <taxon>Arthropoda</taxon>
        <taxon>Hexapoda</taxon>
        <taxon>Insecta</taxon>
        <taxon>Pterygota</taxon>
        <taxon>Neoptera</taxon>
        <taxon>Paraneoptera</taxon>
        <taxon>Hemiptera</taxon>
        <taxon>Auchenorrhyncha</taxon>
        <taxon>Cercopoidea</taxon>
        <taxon>Clastopteridae</taxon>
        <taxon>Clastoptera</taxon>
    </lineage>
</organism>
<name>A0A1B6C1W8_9HEMI</name>
<dbReference type="GO" id="GO:0008318">
    <property type="term" value="F:protein prenyltransferase activity"/>
    <property type="evidence" value="ECO:0007669"/>
    <property type="project" value="InterPro"/>
</dbReference>